<dbReference type="InterPro" id="IPR057727">
    <property type="entry name" value="WCX_dom"/>
</dbReference>
<dbReference type="Pfam" id="PF13280">
    <property type="entry name" value="WYL"/>
    <property type="match status" value="1"/>
</dbReference>
<evidence type="ECO:0000313" key="4">
    <source>
        <dbReference type="Proteomes" id="UP000248808"/>
    </source>
</evidence>
<dbReference type="PANTHER" id="PTHR34580">
    <property type="match status" value="1"/>
</dbReference>
<evidence type="ECO:0000259" key="2">
    <source>
        <dbReference type="Pfam" id="PF25583"/>
    </source>
</evidence>
<dbReference type="InterPro" id="IPR026881">
    <property type="entry name" value="WYL_dom"/>
</dbReference>
<protein>
    <submittedName>
        <fullName evidence="3">Uncharacterized protein</fullName>
    </submittedName>
</protein>
<dbReference type="EMBL" id="LS483458">
    <property type="protein sequence ID" value="SQH96947.1"/>
    <property type="molecule type" value="Genomic_DNA"/>
</dbReference>
<proteinExistence type="predicted"/>
<evidence type="ECO:0000259" key="1">
    <source>
        <dbReference type="Pfam" id="PF13280"/>
    </source>
</evidence>
<dbReference type="InterPro" id="IPR051534">
    <property type="entry name" value="CBASS_pafABC_assoc_protein"/>
</dbReference>
<dbReference type="RefSeq" id="WP_005634321.1">
    <property type="nucleotide sequence ID" value="NZ_LS483458.1"/>
</dbReference>
<organism evidence="3 4">
    <name type="scientific">Haemophilus haemolyticus</name>
    <dbReference type="NCBI Taxonomy" id="726"/>
    <lineage>
        <taxon>Bacteria</taxon>
        <taxon>Pseudomonadati</taxon>
        <taxon>Pseudomonadota</taxon>
        <taxon>Gammaproteobacteria</taxon>
        <taxon>Pasteurellales</taxon>
        <taxon>Pasteurellaceae</taxon>
        <taxon>Haemophilus</taxon>
    </lineage>
</organism>
<dbReference type="KEGG" id="hhz:NCTC10839_00830"/>
<dbReference type="GeneID" id="56957426"/>
<evidence type="ECO:0000313" key="3">
    <source>
        <dbReference type="EMBL" id="SQH96947.1"/>
    </source>
</evidence>
<gene>
    <name evidence="3" type="ORF">NCTC10839_00830</name>
</gene>
<dbReference type="PANTHER" id="PTHR34580:SF1">
    <property type="entry name" value="PROTEIN PAFC"/>
    <property type="match status" value="1"/>
</dbReference>
<dbReference type="Proteomes" id="UP000248808">
    <property type="component" value="Chromosome 1"/>
</dbReference>
<dbReference type="PROSITE" id="PS52050">
    <property type="entry name" value="WYL"/>
    <property type="match status" value="1"/>
</dbReference>
<dbReference type="AlphaFoldDB" id="A0A2X4R1J3"/>
<dbReference type="Pfam" id="PF25583">
    <property type="entry name" value="WCX"/>
    <property type="match status" value="1"/>
</dbReference>
<feature type="domain" description="WCX" evidence="2">
    <location>
        <begin position="217"/>
        <end position="291"/>
    </location>
</feature>
<accession>A0A2X4R1J3</accession>
<reference evidence="3 4" key="1">
    <citation type="submission" date="2018-06" db="EMBL/GenBank/DDBJ databases">
        <authorList>
            <consortium name="Pathogen Informatics"/>
            <person name="Doyle S."/>
        </authorList>
    </citation>
    <scope>NUCLEOTIDE SEQUENCE [LARGE SCALE GENOMIC DNA]</scope>
    <source>
        <strain evidence="3 4">NCTC10839</strain>
    </source>
</reference>
<sequence length="298" mass="34849">MSNKHEKLAERLASILVELNTSGQIDINELAERFSIGIRTLQKDLNERLVFLNWEQNGPRFYRLNRAQLGVFTKEDIERFAHFASVQDLFPKIDREFFQHSLNESISVKGLHYETIQHRQQEFKQLQNAIEKHCIVQFTYQKLGTQNASNREVEPYVLLNKNGVWYLIGLENGKQKTFCFTQIHFLKITDKTFKPNEKFLSEIQKSDSISHGNQISEVVIKVDASVAHYFTRRNLLPNQETIRKLENGELLLSCKNIHELEIIPLVQYWIPFLTIVSPNDLQERMIVKLKDYMANIGA</sequence>
<feature type="domain" description="WYL" evidence="1">
    <location>
        <begin position="123"/>
        <end position="178"/>
    </location>
</feature>
<name>A0A2X4R1J3_HAEHA</name>